<dbReference type="EMBL" id="LLXI01004281">
    <property type="protein sequence ID" value="PKY60450.1"/>
    <property type="molecule type" value="Genomic_DNA"/>
</dbReference>
<comment type="caution">
    <text evidence="1">The sequence shown here is derived from an EMBL/GenBank/DDBJ whole genome shotgun (WGS) entry which is preliminary data.</text>
</comment>
<evidence type="ECO:0000313" key="2">
    <source>
        <dbReference type="Proteomes" id="UP000234323"/>
    </source>
</evidence>
<dbReference type="VEuPathDB" id="FungiDB:FUN_001772"/>
<dbReference type="AlphaFoldDB" id="A0A2I1HNI7"/>
<proteinExistence type="predicted"/>
<sequence length="100" mass="11663">MNSKENLKSLWKEDNGEYQEHVITNSTIDSTTELIEESDFKVVYMNDLEKRKQVYGICGECNEPGTGQNWCQPCNAKRFKDNFKNWTSGNKDIDEFIQQS</sequence>
<accession>A0A2I1HNI7</accession>
<gene>
    <name evidence="1" type="ORF">RhiirA4_550661</name>
</gene>
<protein>
    <submittedName>
        <fullName evidence="1">Uncharacterized protein</fullName>
    </submittedName>
</protein>
<reference evidence="1 2" key="1">
    <citation type="submission" date="2015-10" db="EMBL/GenBank/DDBJ databases">
        <title>Genome analyses suggest a sexual origin of heterokaryosis in a supposedly ancient asexual fungus.</title>
        <authorList>
            <person name="Ropars J."/>
            <person name="Sedzielewska K."/>
            <person name="Noel J."/>
            <person name="Charron P."/>
            <person name="Farinelli L."/>
            <person name="Marton T."/>
            <person name="Kruger M."/>
            <person name="Pelin A."/>
            <person name="Brachmann A."/>
            <person name="Corradi N."/>
        </authorList>
    </citation>
    <scope>NUCLEOTIDE SEQUENCE [LARGE SCALE GENOMIC DNA]</scope>
    <source>
        <strain evidence="1 2">A4</strain>
    </source>
</reference>
<evidence type="ECO:0000313" key="1">
    <source>
        <dbReference type="EMBL" id="PKY60450.1"/>
    </source>
</evidence>
<name>A0A2I1HNI7_9GLOM</name>
<keyword evidence="2" id="KW-1185">Reference proteome</keyword>
<feature type="non-terminal residue" evidence="1">
    <location>
        <position position="100"/>
    </location>
</feature>
<organism evidence="1 2">
    <name type="scientific">Rhizophagus irregularis</name>
    <dbReference type="NCBI Taxonomy" id="588596"/>
    <lineage>
        <taxon>Eukaryota</taxon>
        <taxon>Fungi</taxon>
        <taxon>Fungi incertae sedis</taxon>
        <taxon>Mucoromycota</taxon>
        <taxon>Glomeromycotina</taxon>
        <taxon>Glomeromycetes</taxon>
        <taxon>Glomerales</taxon>
        <taxon>Glomeraceae</taxon>
        <taxon>Rhizophagus</taxon>
    </lineage>
</organism>
<dbReference type="Proteomes" id="UP000234323">
    <property type="component" value="Unassembled WGS sequence"/>
</dbReference>